<accession>A0A9D1QQI6</accession>
<organism evidence="7 8">
    <name type="scientific">Candidatus Limosilactobacillus merdipullorum</name>
    <dbReference type="NCBI Taxonomy" id="2838653"/>
    <lineage>
        <taxon>Bacteria</taxon>
        <taxon>Bacillati</taxon>
        <taxon>Bacillota</taxon>
        <taxon>Bacilli</taxon>
        <taxon>Lactobacillales</taxon>
        <taxon>Lactobacillaceae</taxon>
        <taxon>Limosilactobacillus</taxon>
    </lineage>
</organism>
<dbReference type="SUPFAM" id="SSF118010">
    <property type="entry name" value="TM1457-like"/>
    <property type="match status" value="1"/>
</dbReference>
<dbReference type="Proteomes" id="UP000886878">
    <property type="component" value="Unassembled WGS sequence"/>
</dbReference>
<evidence type="ECO:0000313" key="8">
    <source>
        <dbReference type="Proteomes" id="UP000886878"/>
    </source>
</evidence>
<dbReference type="GO" id="GO:0006508">
    <property type="term" value="P:proteolysis"/>
    <property type="evidence" value="ECO:0007669"/>
    <property type="project" value="UniProtKB-KW"/>
</dbReference>
<keyword evidence="3" id="KW-0378">Hydrolase</keyword>
<evidence type="ECO:0000313" key="7">
    <source>
        <dbReference type="EMBL" id="HIW70913.1"/>
    </source>
</evidence>
<dbReference type="GO" id="GO:0008234">
    <property type="term" value="F:cysteine-type peptidase activity"/>
    <property type="evidence" value="ECO:0007669"/>
    <property type="project" value="UniProtKB-KW"/>
</dbReference>
<dbReference type="PANTHER" id="PTHR39178:SF1">
    <property type="entry name" value="RIBOSOMAL-PROCESSING CYSTEINE PROTEASE PRP"/>
    <property type="match status" value="1"/>
</dbReference>
<reference evidence="7" key="1">
    <citation type="journal article" date="2021" name="PeerJ">
        <title>Extensive microbial diversity within the chicken gut microbiome revealed by metagenomics and culture.</title>
        <authorList>
            <person name="Gilroy R."/>
            <person name="Ravi A."/>
            <person name="Getino M."/>
            <person name="Pursley I."/>
            <person name="Horton D.L."/>
            <person name="Alikhan N.F."/>
            <person name="Baker D."/>
            <person name="Gharbi K."/>
            <person name="Hall N."/>
            <person name="Watson M."/>
            <person name="Adriaenssens E.M."/>
            <person name="Foster-Nyarko E."/>
            <person name="Jarju S."/>
            <person name="Secka A."/>
            <person name="Antonio M."/>
            <person name="Oren A."/>
            <person name="Chaudhuri R.R."/>
            <person name="La Ragione R."/>
            <person name="Hildebrand F."/>
            <person name="Pallen M.J."/>
        </authorList>
    </citation>
    <scope>NUCLEOTIDE SEQUENCE</scope>
    <source>
        <strain evidence="7">ChiHejej3B27-2180</strain>
    </source>
</reference>
<evidence type="ECO:0000256" key="6">
    <source>
        <dbReference type="ARBA" id="ARBA00044538"/>
    </source>
</evidence>
<evidence type="ECO:0000256" key="1">
    <source>
        <dbReference type="ARBA" id="ARBA00022517"/>
    </source>
</evidence>
<dbReference type="Gene3D" id="3.30.70.1490">
    <property type="entry name" value="Cysteine protease Prp"/>
    <property type="match status" value="1"/>
</dbReference>
<keyword evidence="2 7" id="KW-0645">Protease</keyword>
<evidence type="ECO:0000256" key="3">
    <source>
        <dbReference type="ARBA" id="ARBA00022801"/>
    </source>
</evidence>
<dbReference type="PANTHER" id="PTHR39178">
    <property type="entry name" value="HYPOTHETICAL RIBOSOME-ASSOCIATED PROTEIN"/>
    <property type="match status" value="1"/>
</dbReference>
<name>A0A9D1QQI6_9LACO</name>
<comment type="caution">
    <text evidence="7">The sequence shown here is derived from an EMBL/GenBank/DDBJ whole genome shotgun (WGS) entry which is preliminary data.</text>
</comment>
<proteinExistence type="inferred from homology"/>
<comment type="similarity">
    <text evidence="5">Belongs to the Prp family.</text>
</comment>
<evidence type="ECO:0000256" key="4">
    <source>
        <dbReference type="ARBA" id="ARBA00022807"/>
    </source>
</evidence>
<gene>
    <name evidence="7" type="ORF">H9876_06075</name>
</gene>
<dbReference type="EMBL" id="DXGK01000130">
    <property type="protein sequence ID" value="HIW70913.1"/>
    <property type="molecule type" value="Genomic_DNA"/>
</dbReference>
<dbReference type="Pfam" id="PF04327">
    <property type="entry name" value="Peptidase_Prp"/>
    <property type="match status" value="1"/>
</dbReference>
<dbReference type="GO" id="GO:0042254">
    <property type="term" value="P:ribosome biogenesis"/>
    <property type="evidence" value="ECO:0007669"/>
    <property type="project" value="UniProtKB-KW"/>
</dbReference>
<evidence type="ECO:0000256" key="5">
    <source>
        <dbReference type="ARBA" id="ARBA00044503"/>
    </source>
</evidence>
<dbReference type="AlphaFoldDB" id="A0A9D1QQI6"/>
<dbReference type="InterPro" id="IPR007422">
    <property type="entry name" value="Peptidase_Prp"/>
</dbReference>
<keyword evidence="4" id="KW-0788">Thiol protease</keyword>
<reference evidence="7" key="2">
    <citation type="submission" date="2021-04" db="EMBL/GenBank/DDBJ databases">
        <authorList>
            <person name="Gilroy R."/>
        </authorList>
    </citation>
    <scope>NUCLEOTIDE SEQUENCE</scope>
    <source>
        <strain evidence="7">ChiHejej3B27-2180</strain>
    </source>
</reference>
<dbReference type="CDD" id="cd16332">
    <property type="entry name" value="Prp-like"/>
    <property type="match status" value="1"/>
</dbReference>
<protein>
    <recommendedName>
        <fullName evidence="6">Ribosomal processing cysteine protease Prp</fullName>
    </recommendedName>
</protein>
<evidence type="ECO:0000256" key="2">
    <source>
        <dbReference type="ARBA" id="ARBA00022670"/>
    </source>
</evidence>
<dbReference type="InterPro" id="IPR036764">
    <property type="entry name" value="Peptidase_Prp_sf"/>
</dbReference>
<sequence>MIKAHFRVDQDGKFNVIELTGHADSGDYGHDIVCAAVSAVTATCVNALTSVAHAKPVEDADNDHGGFIRVTKIGTDHDSQVICQTLLDGLLSIQQQYGQYLEVKMFN</sequence>
<keyword evidence="1" id="KW-0690">Ribosome biogenesis</keyword>